<evidence type="ECO:0000313" key="1">
    <source>
        <dbReference type="EMBL" id="WOL10612.1"/>
    </source>
</evidence>
<sequence length="271" mass="29503">MADKPSRALVIYGDGHANLVSPQHAHLHSFATRASCGFLSLRAPTDAQESENDRRIRELAQLLDAYDIYAATKRENGKPNSKTDLKDSPAPTISQRFMGLRAAIFTTCPDVGSFATNLGLSVLKNSELIEQMNSDVDPLEVSDNNAIVSKFLKLLGFSGGEVLEKYDFDLVFLHITPSEKLKDEKGAKVINTDVDFLNKLVGGLMHEAQPGSKVASRLHFSVVLGYGTIADGSQNCSLILNSAVETNSDLSLLRPHQSYTMKGGNILPDIR</sequence>
<name>A0AAQ3KN20_9LILI</name>
<evidence type="ECO:0000313" key="2">
    <source>
        <dbReference type="Proteomes" id="UP001327560"/>
    </source>
</evidence>
<dbReference type="EMBL" id="CP136895">
    <property type="protein sequence ID" value="WOL10612.1"/>
    <property type="molecule type" value="Genomic_DNA"/>
</dbReference>
<accession>A0AAQ3KN20</accession>
<keyword evidence="2" id="KW-1185">Reference proteome</keyword>
<reference evidence="1 2" key="1">
    <citation type="submission" date="2023-10" db="EMBL/GenBank/DDBJ databases">
        <title>Chromosome-scale genome assembly provides insights into flower coloration mechanisms of Canna indica.</title>
        <authorList>
            <person name="Li C."/>
        </authorList>
    </citation>
    <scope>NUCLEOTIDE SEQUENCE [LARGE SCALE GENOMIC DNA]</scope>
    <source>
        <tissue evidence="1">Flower</tissue>
    </source>
</reference>
<dbReference type="PANTHER" id="PTHR35506">
    <property type="entry name" value="OS02G0135600 PROTEIN"/>
    <property type="match status" value="1"/>
</dbReference>
<organism evidence="1 2">
    <name type="scientific">Canna indica</name>
    <name type="common">Indian-shot</name>
    <dbReference type="NCBI Taxonomy" id="4628"/>
    <lineage>
        <taxon>Eukaryota</taxon>
        <taxon>Viridiplantae</taxon>
        <taxon>Streptophyta</taxon>
        <taxon>Embryophyta</taxon>
        <taxon>Tracheophyta</taxon>
        <taxon>Spermatophyta</taxon>
        <taxon>Magnoliopsida</taxon>
        <taxon>Liliopsida</taxon>
        <taxon>Zingiberales</taxon>
        <taxon>Cannaceae</taxon>
        <taxon>Canna</taxon>
    </lineage>
</organism>
<gene>
    <name evidence="1" type="ORF">Cni_G19371</name>
</gene>
<dbReference type="Proteomes" id="UP001327560">
    <property type="component" value="Chromosome 6"/>
</dbReference>
<dbReference type="AlphaFoldDB" id="A0AAQ3KN20"/>
<dbReference type="PANTHER" id="PTHR35506:SF1">
    <property type="entry name" value="OS02G0135600 PROTEIN"/>
    <property type="match status" value="1"/>
</dbReference>
<proteinExistence type="predicted"/>
<protein>
    <submittedName>
        <fullName evidence="1">Uncharacterized protein</fullName>
    </submittedName>
</protein>